<comment type="caution">
    <text evidence="1">The sequence shown here is derived from an EMBL/GenBank/DDBJ whole genome shotgun (WGS) entry which is preliminary data.</text>
</comment>
<dbReference type="Proteomes" id="UP000468717">
    <property type="component" value="Unassembled WGS sequence"/>
</dbReference>
<evidence type="ECO:0000313" key="1">
    <source>
        <dbReference type="EMBL" id="KAB8063034.1"/>
    </source>
</evidence>
<keyword evidence="2" id="KW-1185">Reference proteome</keyword>
<proteinExistence type="predicted"/>
<dbReference type="Pfam" id="PF11004">
    <property type="entry name" value="Kdo_hydroxy"/>
    <property type="match status" value="1"/>
</dbReference>
<organism evidence="1 2">
    <name type="scientific">Janthinobacterium violaceinigrum</name>
    <dbReference type="NCBI Taxonomy" id="2654252"/>
    <lineage>
        <taxon>Bacteria</taxon>
        <taxon>Pseudomonadati</taxon>
        <taxon>Pseudomonadota</taxon>
        <taxon>Betaproteobacteria</taxon>
        <taxon>Burkholderiales</taxon>
        <taxon>Oxalobacteraceae</taxon>
        <taxon>Janthinobacterium</taxon>
    </lineage>
</organism>
<protein>
    <submittedName>
        <fullName evidence="1">3-deoxy-D-manno-oct-2-ulosonic acid (Kdo) hydroxylase</fullName>
    </submittedName>
</protein>
<evidence type="ECO:0000313" key="2">
    <source>
        <dbReference type="Proteomes" id="UP000468717"/>
    </source>
</evidence>
<dbReference type="InterPro" id="IPR021266">
    <property type="entry name" value="Kdo_hydroxlase"/>
</dbReference>
<reference evidence="1 2" key="1">
    <citation type="submission" date="2019-10" db="EMBL/GenBank/DDBJ databases">
        <title>Three novel species isolated from a subtropical stream in China.</title>
        <authorList>
            <person name="Lu H."/>
        </authorList>
    </citation>
    <scope>NUCLEOTIDE SEQUENCE [LARGE SCALE GENOMIC DNA]</scope>
    <source>
        <strain evidence="1 2">FT13W</strain>
    </source>
</reference>
<accession>A0A6I1HWF8</accession>
<dbReference type="RefSeq" id="WP_152284057.1">
    <property type="nucleotide sequence ID" value="NZ_WFLI01000027.1"/>
</dbReference>
<dbReference type="EMBL" id="WFLI01000027">
    <property type="protein sequence ID" value="KAB8063034.1"/>
    <property type="molecule type" value="Genomic_DNA"/>
</dbReference>
<dbReference type="AlphaFoldDB" id="A0A6I1HWF8"/>
<gene>
    <name evidence="1" type="ORF">GCN75_20535</name>
</gene>
<name>A0A6I1HWF8_9BURK</name>
<sequence length="288" mass="31771">MSKLIDIPLSQWNASGSAAQQAVALQALEDGQVVLLPRLGFSLQQEEHALLNGAAGSAKNISWEPARGVRGHGTAYDGALLAALMQRYARHTAHLLAGLLPGYAPHLQQGKGSFRPVEIAGRVTSWRKDDTRLHVDSFPSSPTQGRRILRVFTNIHPRGAPRVWKLGAPFDQVAQRFLPAAKRPRPVLAALLQWLHVTKSRRTPYDHYMLQLHDAMKADLGYQAQVEQHTHAFAPGQTWIVFSDAVSHAALRGQHALEQTWLLPVRAMAAPGKSPLAILERQLKRPLT</sequence>